<dbReference type="VEuPathDB" id="FungiDB:FUN_013376"/>
<dbReference type="SUPFAM" id="SSF56219">
    <property type="entry name" value="DNase I-like"/>
    <property type="match status" value="1"/>
</dbReference>
<reference evidence="1 2" key="1">
    <citation type="submission" date="2017-10" db="EMBL/GenBank/DDBJ databases">
        <title>Extensive intraspecific genome diversity in a model arbuscular mycorrhizal fungus.</title>
        <authorList>
            <person name="Chen E.C.H."/>
            <person name="Morin E."/>
            <person name="Baudet D."/>
            <person name="Noel J."/>
            <person name="Ndikumana S."/>
            <person name="Charron P."/>
            <person name="St-Onge C."/>
            <person name="Giorgi J."/>
            <person name="Grigoriev I.V."/>
            <person name="Roux C."/>
            <person name="Martin F.M."/>
            <person name="Corradi N."/>
        </authorList>
    </citation>
    <scope>NUCLEOTIDE SEQUENCE [LARGE SCALE GENOMIC DNA]</scope>
    <source>
        <strain evidence="1 2">A1</strain>
    </source>
</reference>
<dbReference type="Proteomes" id="UP000232688">
    <property type="component" value="Unassembled WGS sequence"/>
</dbReference>
<proteinExistence type="predicted"/>
<dbReference type="InterPro" id="IPR036691">
    <property type="entry name" value="Endo/exonu/phosph_ase_sf"/>
</dbReference>
<reference evidence="1 2" key="2">
    <citation type="submission" date="2017-10" db="EMBL/GenBank/DDBJ databases">
        <title>Genome analyses suggest a sexual origin of heterokaryosis in a supposedly ancient asexual fungus.</title>
        <authorList>
            <person name="Corradi N."/>
            <person name="Sedzielewska K."/>
            <person name="Noel J."/>
            <person name="Charron P."/>
            <person name="Farinelli L."/>
            <person name="Marton T."/>
            <person name="Kruger M."/>
            <person name="Pelin A."/>
            <person name="Brachmann A."/>
            <person name="Corradi N."/>
        </authorList>
    </citation>
    <scope>NUCLEOTIDE SEQUENCE [LARGE SCALE GENOMIC DNA]</scope>
    <source>
        <strain evidence="1 2">A1</strain>
    </source>
</reference>
<dbReference type="AlphaFoldDB" id="A0A2N0QIR5"/>
<dbReference type="EMBL" id="LLXH01008678">
    <property type="protein sequence ID" value="PKC50944.1"/>
    <property type="molecule type" value="Genomic_DNA"/>
</dbReference>
<organism evidence="1 2">
    <name type="scientific">Rhizophagus irregularis</name>
    <dbReference type="NCBI Taxonomy" id="588596"/>
    <lineage>
        <taxon>Eukaryota</taxon>
        <taxon>Fungi</taxon>
        <taxon>Fungi incertae sedis</taxon>
        <taxon>Mucoromycota</taxon>
        <taxon>Glomeromycotina</taxon>
        <taxon>Glomeromycetes</taxon>
        <taxon>Glomerales</taxon>
        <taxon>Glomeraceae</taxon>
        <taxon>Rhizophagus</taxon>
    </lineage>
</organism>
<sequence>MPSSSSSIDSRLTSFEKNMEQAFGKLDAVTKFLDSTSNTLPYINNNNNNTFNATLNVAGMNTSSKQQQILNYMKINKINILTLTETKLKTNSANILYKKDDVHSWWECDDNNHFSNGVGIIMDNTIAKHVQIVKGYFGRLLHVKLFVKGNRTNY</sequence>
<dbReference type="Gene3D" id="3.60.10.10">
    <property type="entry name" value="Endonuclease/exonuclease/phosphatase"/>
    <property type="match status" value="1"/>
</dbReference>
<comment type="caution">
    <text evidence="1">The sequence shown here is derived from an EMBL/GenBank/DDBJ whole genome shotgun (WGS) entry which is preliminary data.</text>
</comment>
<dbReference type="VEuPathDB" id="FungiDB:RhiirA1_484933"/>
<gene>
    <name evidence="1" type="ORF">RhiirA1_484933</name>
</gene>
<accession>A0A2N0QIR5</accession>
<evidence type="ECO:0000313" key="1">
    <source>
        <dbReference type="EMBL" id="PKC50944.1"/>
    </source>
</evidence>
<evidence type="ECO:0000313" key="2">
    <source>
        <dbReference type="Proteomes" id="UP000232688"/>
    </source>
</evidence>
<name>A0A2N0QIR5_9GLOM</name>
<protein>
    <submittedName>
        <fullName evidence="1">Uncharacterized protein</fullName>
    </submittedName>
</protein>